<feature type="region of interest" description="Disordered" evidence="1">
    <location>
        <begin position="219"/>
        <end position="252"/>
    </location>
</feature>
<organism evidence="2 3">
    <name type="scientific">Kocuria salsicia</name>
    <dbReference type="NCBI Taxonomy" id="664639"/>
    <lineage>
        <taxon>Bacteria</taxon>
        <taxon>Bacillati</taxon>
        <taxon>Actinomycetota</taxon>
        <taxon>Actinomycetes</taxon>
        <taxon>Micrococcales</taxon>
        <taxon>Micrococcaceae</taxon>
        <taxon>Kocuria</taxon>
    </lineage>
</organism>
<proteinExistence type="predicted"/>
<evidence type="ECO:0000313" key="3">
    <source>
        <dbReference type="Proteomes" id="UP001553031"/>
    </source>
</evidence>
<reference evidence="2 3" key="1">
    <citation type="submission" date="2024-06" db="EMBL/GenBank/DDBJ databases">
        <title>The Natural Products Discovery Center: Release of the First 8490 Sequenced Strains for Exploring Actinobacteria Biosynthetic Diversity.</title>
        <authorList>
            <person name="Kalkreuter E."/>
            <person name="Kautsar S.A."/>
            <person name="Yang D."/>
            <person name="Bader C.D."/>
            <person name="Teijaro C.N."/>
            <person name="Fluegel L."/>
            <person name="Davis C.M."/>
            <person name="Simpson J.R."/>
            <person name="Lauterbach L."/>
            <person name="Steele A.D."/>
            <person name="Gui C."/>
            <person name="Meng S."/>
            <person name="Li G."/>
            <person name="Viehrig K."/>
            <person name="Ye F."/>
            <person name="Su P."/>
            <person name="Kiefer A.F."/>
            <person name="Nichols A."/>
            <person name="Cepeda A.J."/>
            <person name="Yan W."/>
            <person name="Fan B."/>
            <person name="Jiang Y."/>
            <person name="Adhikari A."/>
            <person name="Zheng C.-J."/>
            <person name="Schuster L."/>
            <person name="Cowan T.M."/>
            <person name="Smanski M.J."/>
            <person name="Chevrette M.G."/>
            <person name="De Carvalho L.P.S."/>
            <person name="Shen B."/>
        </authorList>
    </citation>
    <scope>NUCLEOTIDE SEQUENCE [LARGE SCALE GENOMIC DNA]</scope>
    <source>
        <strain evidence="2 3">NPDC079179</strain>
    </source>
</reference>
<sequence length="252" mass="27265">MARNPLAARSRTPHVSVLVTYRDAQGRQLPLPQAQTRESFTGLQLLTKRVLGFAEDSLSGFTQDFTIRQMGPSTFSIEVRAAATHGIRLRGRRAAQEYLTVTAMLHHLTDVIMGVSVAGVYLANHPDVRVRYVEDDFGPYYELFNGDRAVMAVEASSLEGLLTPEGMGVLCALVANLKQPGLAYATITQHTPGLKYVRRTQVATTDALRAFAAGQPLPVTTQDLAEARERARAGAASSSAQDQVPTAEAPTD</sequence>
<protein>
    <submittedName>
        <fullName evidence="2">Uncharacterized protein</fullName>
    </submittedName>
</protein>
<evidence type="ECO:0000256" key="1">
    <source>
        <dbReference type="SAM" id="MobiDB-lite"/>
    </source>
</evidence>
<evidence type="ECO:0000313" key="2">
    <source>
        <dbReference type="EMBL" id="MEV8156972.1"/>
    </source>
</evidence>
<dbReference type="EMBL" id="JBFBLL010000001">
    <property type="protein sequence ID" value="MEV8156972.1"/>
    <property type="molecule type" value="Genomic_DNA"/>
</dbReference>
<name>A0ABV3K989_9MICC</name>
<dbReference type="RefSeq" id="WP_363783638.1">
    <property type="nucleotide sequence ID" value="NZ_JBFBLL010000001.1"/>
</dbReference>
<accession>A0ABV3K989</accession>
<gene>
    <name evidence="2" type="ORF">AB0O96_02015</name>
</gene>
<keyword evidence="3" id="KW-1185">Reference proteome</keyword>
<dbReference type="Proteomes" id="UP001553031">
    <property type="component" value="Unassembled WGS sequence"/>
</dbReference>
<comment type="caution">
    <text evidence="2">The sequence shown here is derived from an EMBL/GenBank/DDBJ whole genome shotgun (WGS) entry which is preliminary data.</text>
</comment>